<keyword evidence="10 11" id="KW-0472">Membrane</keyword>
<keyword evidence="4" id="KW-0762">Sugar transport</keyword>
<comment type="caution">
    <text evidence="14">The sequence shown here is derived from an EMBL/GenBank/DDBJ whole genome shotgun (WGS) entry which is preliminary data.</text>
</comment>
<evidence type="ECO:0000256" key="6">
    <source>
        <dbReference type="ARBA" id="ARBA00022683"/>
    </source>
</evidence>
<dbReference type="InterPro" id="IPR018113">
    <property type="entry name" value="PTrfase_EIIB_Cys"/>
</dbReference>
<evidence type="ECO:0000256" key="9">
    <source>
        <dbReference type="ARBA" id="ARBA00022989"/>
    </source>
</evidence>
<dbReference type="GO" id="GO:0005886">
    <property type="term" value="C:plasma membrane"/>
    <property type="evidence" value="ECO:0007669"/>
    <property type="project" value="UniProtKB-SubCell"/>
</dbReference>
<evidence type="ECO:0000256" key="5">
    <source>
        <dbReference type="ARBA" id="ARBA00022679"/>
    </source>
</evidence>
<evidence type="ECO:0000256" key="2">
    <source>
        <dbReference type="ARBA" id="ARBA00022448"/>
    </source>
</evidence>
<proteinExistence type="predicted"/>
<keyword evidence="6" id="KW-0598">Phosphotransferase system</keyword>
<keyword evidence="5" id="KW-0808">Transferase</keyword>
<feature type="domain" description="PTS EIIC type-1" evidence="13">
    <location>
        <begin position="154"/>
        <end position="511"/>
    </location>
</feature>
<feature type="transmembrane region" description="Helical" evidence="11">
    <location>
        <begin position="193"/>
        <end position="211"/>
    </location>
</feature>
<dbReference type="Gene3D" id="3.30.1360.60">
    <property type="entry name" value="Glucose permease domain IIB"/>
    <property type="match status" value="1"/>
</dbReference>
<dbReference type="GO" id="GO:0090589">
    <property type="term" value="F:protein-phosphocysteine-trehalose phosphotransferase system transporter activity"/>
    <property type="evidence" value="ECO:0007669"/>
    <property type="project" value="TreeGrafter"/>
</dbReference>
<keyword evidence="7 11" id="KW-0812">Transmembrane</keyword>
<keyword evidence="3" id="KW-1003">Cell membrane</keyword>
<evidence type="ECO:0000313" key="14">
    <source>
        <dbReference type="EMBL" id="MPM44071.1"/>
    </source>
</evidence>
<gene>
    <name evidence="14" type="primary">bglF_5</name>
    <name evidence="14" type="ORF">SDC9_90749</name>
</gene>
<accession>A0A644ZVY9</accession>
<dbReference type="PROSITE" id="PS01035">
    <property type="entry name" value="PTS_EIIB_TYPE_1_CYS"/>
    <property type="match status" value="1"/>
</dbReference>
<evidence type="ECO:0000259" key="12">
    <source>
        <dbReference type="PROSITE" id="PS51098"/>
    </source>
</evidence>
<evidence type="ECO:0000256" key="3">
    <source>
        <dbReference type="ARBA" id="ARBA00022475"/>
    </source>
</evidence>
<feature type="transmembrane region" description="Helical" evidence="11">
    <location>
        <begin position="402"/>
        <end position="422"/>
    </location>
</feature>
<dbReference type="PROSITE" id="PS51103">
    <property type="entry name" value="PTS_EIIC_TYPE_1"/>
    <property type="match status" value="1"/>
</dbReference>
<feature type="transmembrane region" description="Helical" evidence="11">
    <location>
        <begin position="473"/>
        <end position="495"/>
    </location>
</feature>
<protein>
    <submittedName>
        <fullName evidence="14">PTS system beta-glucoside-specific EIIBCA component</fullName>
    </submittedName>
</protein>
<feature type="domain" description="PTS EIIB type-1" evidence="12">
    <location>
        <begin position="48"/>
        <end position="130"/>
    </location>
</feature>
<dbReference type="AlphaFoldDB" id="A0A644ZVY9"/>
<evidence type="ECO:0000259" key="13">
    <source>
        <dbReference type="PROSITE" id="PS51103"/>
    </source>
</evidence>
<dbReference type="InterPro" id="IPR050558">
    <property type="entry name" value="PTS_Sugar-Specific_Components"/>
</dbReference>
<feature type="transmembrane region" description="Helical" evidence="11">
    <location>
        <begin position="368"/>
        <end position="390"/>
    </location>
</feature>
<feature type="transmembrane region" description="Helical" evidence="11">
    <location>
        <begin position="152"/>
        <end position="173"/>
    </location>
</feature>
<dbReference type="SUPFAM" id="SSF55604">
    <property type="entry name" value="Glucose permease domain IIB"/>
    <property type="match status" value="1"/>
</dbReference>
<dbReference type="GO" id="GO:0008982">
    <property type="term" value="F:protein-N(PI)-phosphohistidine-sugar phosphotransferase activity"/>
    <property type="evidence" value="ECO:0007669"/>
    <property type="project" value="InterPro"/>
</dbReference>
<evidence type="ECO:0000256" key="11">
    <source>
        <dbReference type="SAM" id="Phobius"/>
    </source>
</evidence>
<dbReference type="InterPro" id="IPR003352">
    <property type="entry name" value="PTS_EIIC"/>
</dbReference>
<dbReference type="GO" id="GO:0015771">
    <property type="term" value="P:trehalose transport"/>
    <property type="evidence" value="ECO:0007669"/>
    <property type="project" value="TreeGrafter"/>
</dbReference>
<feature type="transmembrane region" description="Helical" evidence="11">
    <location>
        <begin position="428"/>
        <end position="461"/>
    </location>
</feature>
<dbReference type="PANTHER" id="PTHR30175:SF1">
    <property type="entry name" value="PTS SYSTEM ARBUTIN-, CELLOBIOSE-, AND SALICIN-SPECIFIC EIIBC COMPONENT-RELATED"/>
    <property type="match status" value="1"/>
</dbReference>
<dbReference type="Pfam" id="PF00367">
    <property type="entry name" value="PTS_EIIB"/>
    <property type="match status" value="1"/>
</dbReference>
<feature type="transmembrane region" description="Helical" evidence="11">
    <location>
        <begin position="311"/>
        <end position="330"/>
    </location>
</feature>
<dbReference type="EMBL" id="VSSQ01010337">
    <property type="protein sequence ID" value="MPM44071.1"/>
    <property type="molecule type" value="Genomic_DNA"/>
</dbReference>
<keyword evidence="2" id="KW-0813">Transport</keyword>
<evidence type="ECO:0000256" key="8">
    <source>
        <dbReference type="ARBA" id="ARBA00022777"/>
    </source>
</evidence>
<name>A0A644ZVY9_9ZZZZ</name>
<feature type="transmembrane region" description="Helical" evidence="11">
    <location>
        <begin position="342"/>
        <end position="362"/>
    </location>
</feature>
<dbReference type="InterPro" id="IPR013013">
    <property type="entry name" value="PTS_EIIC_1"/>
</dbReference>
<evidence type="ECO:0000256" key="10">
    <source>
        <dbReference type="ARBA" id="ARBA00023136"/>
    </source>
</evidence>
<dbReference type="GO" id="GO:0009401">
    <property type="term" value="P:phosphoenolpyruvate-dependent sugar phosphotransferase system"/>
    <property type="evidence" value="ECO:0007669"/>
    <property type="project" value="UniProtKB-KW"/>
</dbReference>
<keyword evidence="9 11" id="KW-1133">Transmembrane helix</keyword>
<organism evidence="14">
    <name type="scientific">bioreactor metagenome</name>
    <dbReference type="NCBI Taxonomy" id="1076179"/>
    <lineage>
        <taxon>unclassified sequences</taxon>
        <taxon>metagenomes</taxon>
        <taxon>ecological metagenomes</taxon>
    </lineage>
</organism>
<keyword evidence="8" id="KW-0418">Kinase</keyword>
<dbReference type="Pfam" id="PF02378">
    <property type="entry name" value="PTS_EIIC"/>
    <property type="match status" value="1"/>
</dbReference>
<evidence type="ECO:0000256" key="4">
    <source>
        <dbReference type="ARBA" id="ARBA00022597"/>
    </source>
</evidence>
<feature type="transmembrane region" description="Helical" evidence="11">
    <location>
        <begin position="223"/>
        <end position="249"/>
    </location>
</feature>
<feature type="transmembrane region" description="Helical" evidence="11">
    <location>
        <begin position="255"/>
        <end position="275"/>
    </location>
</feature>
<reference evidence="14" key="1">
    <citation type="submission" date="2019-08" db="EMBL/GenBank/DDBJ databases">
        <authorList>
            <person name="Kucharzyk K."/>
            <person name="Murdoch R.W."/>
            <person name="Higgins S."/>
            <person name="Loffler F."/>
        </authorList>
    </citation>
    <scope>NUCLEOTIDE SEQUENCE</scope>
</reference>
<comment type="subcellular location">
    <subcellularLocation>
        <location evidence="1">Cell membrane</location>
        <topology evidence="1">Multi-pass membrane protein</topology>
    </subcellularLocation>
</comment>
<sequence>MIMGLFLIVNRKGCDIESISIAMYYVDINNTNQFVFDYILGGIVMNEKQIAQEILEKVGGENNIQSLTHCVTRLRFVLKDVDKAQTTKIEAIDGVISVLNQGGQYQVVIGPKVASVYNEIIKFTGMGNPDNESEEQNADEVIESKKSIIDRLTSMLSGIFLPVVSVLAGSGIIKGLLTLLSILNVISLGSSTYVILNAISDAMFYFFPIILGASASKYFKANMWIGAVLGAILVYPSVISLANTTISFVGLPLNVVNYSSSVFPAIVSAFVAAKLEHFLKKVIPEVIKFFAVPTIVLLVVAPLTLLVFGPVISYLTILLSNVIQAIYSFSPVLCGLLLGGPWILIVMLGLHWAGITILIIQFSTMGSAPLAGILIANQMAMAGAVFAIALKTKQQSLKTLSISTGISCILGVSEPALYGILVPQKKPLITAIIASSIASIFPAMMGTAAWVSAPVAGILGIFGYMNPVGVDAGFYGAIIAMTLGFGLGFLLTYLYGIAPNVLEESNGKNEPISVI</sequence>
<dbReference type="PANTHER" id="PTHR30175">
    <property type="entry name" value="PHOSPHOTRANSFERASE SYSTEM TRANSPORT PROTEIN"/>
    <property type="match status" value="1"/>
</dbReference>
<dbReference type="GO" id="GO:0016301">
    <property type="term" value="F:kinase activity"/>
    <property type="evidence" value="ECO:0007669"/>
    <property type="project" value="UniProtKB-KW"/>
</dbReference>
<dbReference type="PROSITE" id="PS51098">
    <property type="entry name" value="PTS_EIIB_TYPE_1"/>
    <property type="match status" value="1"/>
</dbReference>
<dbReference type="InterPro" id="IPR036878">
    <property type="entry name" value="Glu_permease_IIB"/>
</dbReference>
<dbReference type="FunFam" id="3.30.1360.60:FF:000001">
    <property type="entry name" value="PTS system glucose-specific IIBC component PtsG"/>
    <property type="match status" value="1"/>
</dbReference>
<evidence type="ECO:0000256" key="1">
    <source>
        <dbReference type="ARBA" id="ARBA00004651"/>
    </source>
</evidence>
<dbReference type="InterPro" id="IPR001996">
    <property type="entry name" value="PTS_IIB_1"/>
</dbReference>
<evidence type="ECO:0000256" key="7">
    <source>
        <dbReference type="ARBA" id="ARBA00022692"/>
    </source>
</evidence>
<feature type="transmembrane region" description="Helical" evidence="11">
    <location>
        <begin position="287"/>
        <end position="305"/>
    </location>
</feature>
<dbReference type="CDD" id="cd00212">
    <property type="entry name" value="PTS_IIB_glc"/>
    <property type="match status" value="1"/>
</dbReference>